<proteinExistence type="predicted"/>
<dbReference type="AlphaFoldDB" id="A0A6C0E1K4"/>
<accession>A0A6C0E1K4</accession>
<name>A0A6C0E1K4_9ZZZZ</name>
<organism evidence="2">
    <name type="scientific">viral metagenome</name>
    <dbReference type="NCBI Taxonomy" id="1070528"/>
    <lineage>
        <taxon>unclassified sequences</taxon>
        <taxon>metagenomes</taxon>
        <taxon>organismal metagenomes</taxon>
    </lineage>
</organism>
<feature type="region of interest" description="Disordered" evidence="1">
    <location>
        <begin position="181"/>
        <end position="200"/>
    </location>
</feature>
<feature type="compositionally biased region" description="Polar residues" evidence="1">
    <location>
        <begin position="181"/>
        <end position="191"/>
    </location>
</feature>
<evidence type="ECO:0000313" key="2">
    <source>
        <dbReference type="EMBL" id="QHT22894.1"/>
    </source>
</evidence>
<protein>
    <submittedName>
        <fullName evidence="2">Uncharacterized protein</fullName>
    </submittedName>
</protein>
<sequence length="408" mass="46335">MNKSDAEPTIDNISVPDEFYRLIGDFIDDIMLTFPEYEKIIQRWWKKNDYSDITDSELKETSMNENIRNVSSYVFKHCMKIFPERFFDILYKNTEIFSENSEVNTEFLPGIVFKQLWLCDISEHTRETIWKYLQLILFSVIGSVHNTSELGDTAKLFEAINEDELKAKLEETLNSMHNLFSDSEDPSANANDTHDDTKSNINIPTAEEIHQHINGMMEGKLGKLAMELAEETAQDLNLDMDNVTSTQDVFKKLFSNPGKLMSMVKNIGGKIDTKIKSGEIKESELISESVELLNKMKGMPGMENMKDIFSKLGVPGVGKSGKINTGAMEKQLQKNLKMAQMKERMRNKVNNKASTTPTQPASVPLETTALTDEQIISIFSTGEKVEKTPRGAKFNETSNKKKGKHNKK</sequence>
<feature type="region of interest" description="Disordered" evidence="1">
    <location>
        <begin position="380"/>
        <end position="408"/>
    </location>
</feature>
<evidence type="ECO:0000256" key="1">
    <source>
        <dbReference type="SAM" id="MobiDB-lite"/>
    </source>
</evidence>
<dbReference type="EMBL" id="MN739721">
    <property type="protein sequence ID" value="QHT22894.1"/>
    <property type="molecule type" value="Genomic_DNA"/>
</dbReference>
<reference evidence="2" key="1">
    <citation type="journal article" date="2020" name="Nature">
        <title>Giant virus diversity and host interactions through global metagenomics.</title>
        <authorList>
            <person name="Schulz F."/>
            <person name="Roux S."/>
            <person name="Paez-Espino D."/>
            <person name="Jungbluth S."/>
            <person name="Walsh D.A."/>
            <person name="Denef V.J."/>
            <person name="McMahon K.D."/>
            <person name="Konstantinidis K.T."/>
            <person name="Eloe-Fadrosh E.A."/>
            <person name="Kyrpides N.C."/>
            <person name="Woyke T."/>
        </authorList>
    </citation>
    <scope>NUCLEOTIDE SEQUENCE</scope>
    <source>
        <strain evidence="2">GVMAG-M-3300023179-114</strain>
    </source>
</reference>